<feature type="domain" description="Protein kinase" evidence="8">
    <location>
        <begin position="31"/>
        <end position="203"/>
    </location>
</feature>
<dbReference type="PANTHER" id="PTHR24058">
    <property type="entry name" value="DUAL SPECIFICITY PROTEIN KINASE"/>
    <property type="match status" value="1"/>
</dbReference>
<dbReference type="GO" id="GO:0016605">
    <property type="term" value="C:PML body"/>
    <property type="evidence" value="ECO:0007669"/>
    <property type="project" value="TreeGrafter"/>
</dbReference>
<dbReference type="InterPro" id="IPR017441">
    <property type="entry name" value="Protein_kinase_ATP_BS"/>
</dbReference>
<evidence type="ECO:0000256" key="1">
    <source>
        <dbReference type="ARBA" id="ARBA00022527"/>
    </source>
</evidence>
<dbReference type="PANTHER" id="PTHR24058:SF53">
    <property type="entry name" value="HOMEODOMAIN-INTERACTING PROTEIN KINASE 2"/>
    <property type="match status" value="1"/>
</dbReference>
<dbReference type="PROSITE" id="PS00107">
    <property type="entry name" value="PROTEIN_KINASE_ATP"/>
    <property type="match status" value="1"/>
</dbReference>
<keyword evidence="2" id="KW-0808">Transferase</keyword>
<evidence type="ECO:0000313" key="9">
    <source>
        <dbReference type="EMBL" id="KAG7475761.1"/>
    </source>
</evidence>
<keyword evidence="9" id="KW-0238">DNA-binding</keyword>
<dbReference type="Pfam" id="PF00069">
    <property type="entry name" value="Pkinase"/>
    <property type="match status" value="1"/>
</dbReference>
<evidence type="ECO:0000259" key="8">
    <source>
        <dbReference type="SMART" id="SM00220"/>
    </source>
</evidence>
<reference evidence="9 10" key="1">
    <citation type="journal article" date="2021" name="Sci. Rep.">
        <title>Chromosome anchoring in Senegalese sole (Solea senegalensis) reveals sex-associated markers and genome rearrangements in flatfish.</title>
        <authorList>
            <person name="Guerrero-Cozar I."/>
            <person name="Gomez-Garrido J."/>
            <person name="Berbel C."/>
            <person name="Martinez-Blanch J.F."/>
            <person name="Alioto T."/>
            <person name="Claros M.G."/>
            <person name="Gagnaire P.A."/>
            <person name="Manchado M."/>
        </authorList>
    </citation>
    <scope>NUCLEOTIDE SEQUENCE [LARGE SCALE GENOMIC DNA]</scope>
    <source>
        <strain evidence="9">Sse05_10M</strain>
    </source>
</reference>
<keyword evidence="4 9" id="KW-0418">Kinase</keyword>
<dbReference type="GO" id="GO:0042771">
    <property type="term" value="P:intrinsic apoptotic signaling pathway in response to DNA damage by p53 class mediator"/>
    <property type="evidence" value="ECO:0007669"/>
    <property type="project" value="TreeGrafter"/>
</dbReference>
<evidence type="ECO:0000256" key="5">
    <source>
        <dbReference type="ARBA" id="ARBA00022840"/>
    </source>
</evidence>
<evidence type="ECO:0000256" key="4">
    <source>
        <dbReference type="ARBA" id="ARBA00022777"/>
    </source>
</evidence>
<dbReference type="GO" id="GO:0005737">
    <property type="term" value="C:cytoplasm"/>
    <property type="evidence" value="ECO:0007669"/>
    <property type="project" value="TreeGrafter"/>
</dbReference>
<accession>A0AAV6PUV0</accession>
<feature type="binding site" evidence="6">
    <location>
        <position position="60"/>
    </location>
    <ligand>
        <name>ATP</name>
        <dbReference type="ChEBI" id="CHEBI:30616"/>
    </ligand>
</feature>
<dbReference type="SMART" id="SM00220">
    <property type="entry name" value="S_TKc"/>
    <property type="match status" value="1"/>
</dbReference>
<dbReference type="GO" id="GO:0003677">
    <property type="term" value="F:DNA binding"/>
    <property type="evidence" value="ECO:0007669"/>
    <property type="project" value="UniProtKB-KW"/>
</dbReference>
<evidence type="ECO:0000256" key="2">
    <source>
        <dbReference type="ARBA" id="ARBA00022679"/>
    </source>
</evidence>
<feature type="region of interest" description="Disordered" evidence="7">
    <location>
        <begin position="351"/>
        <end position="384"/>
    </location>
</feature>
<evidence type="ECO:0000256" key="7">
    <source>
        <dbReference type="SAM" id="MobiDB-lite"/>
    </source>
</evidence>
<dbReference type="GO" id="GO:0004674">
    <property type="term" value="F:protein serine/threonine kinase activity"/>
    <property type="evidence" value="ECO:0007669"/>
    <property type="project" value="UniProtKB-KW"/>
</dbReference>
<evidence type="ECO:0000256" key="6">
    <source>
        <dbReference type="PROSITE-ProRule" id="PRU10141"/>
    </source>
</evidence>
<keyword evidence="1" id="KW-0723">Serine/threonine-protein kinase</keyword>
<evidence type="ECO:0000313" key="10">
    <source>
        <dbReference type="Proteomes" id="UP000693946"/>
    </source>
</evidence>
<comment type="caution">
    <text evidence="9">The sequence shown here is derived from an EMBL/GenBank/DDBJ whole genome shotgun (WGS) entry which is preliminary data.</text>
</comment>
<keyword evidence="3 6" id="KW-0547">Nucleotide-binding</keyword>
<dbReference type="InterPro" id="IPR000719">
    <property type="entry name" value="Prot_kinase_dom"/>
</dbReference>
<sequence>MGMSLYSTTDDTNEESQNIVFGVITSPSTDYLILSVVGEGSYGKVFKCEKTATREHVAVKVFKNAAITPAEHHEVAILQYLMSFDPDKFNFVACNNIFTDREHLCVEFEILDQSLIEFVQKRPSCSLYVKEIRPILFQGPNIYGQTKRLDILKEVKPVSHLSPEDTMAEMEDRETFVDLVRMMLNLDSKKRITPSQMLEHPFITMRALADNYPNSFYVKSGFEVMGICRDQILRCDNMKCGDESVQLMNLNGDANTYNLNQHNLPAWLIHQEHPLILKTASDMSRLVIQDNQSPQQPHRGDKCRGNINQARKRKIDCSKALQDQNRTSFTAKRKKKKTDFDLLKIQKGVFQTSKRPSEKSSSPERSRKRAGLKEVATQTESYSNSYEASSRVASAYPKATLSFRRTPFRSSSYLAPAQGDIRCTSQPQVSFPRRLLLGKRDDYCRVRTDSSGIGSLSIWRQQSRLRLVATLSKVRSRAAGEDKSRSQTK</sequence>
<dbReference type="InterPro" id="IPR050494">
    <property type="entry name" value="Ser_Thr_dual-spec_kinase"/>
</dbReference>
<keyword evidence="10" id="KW-1185">Reference proteome</keyword>
<dbReference type="GO" id="GO:0046332">
    <property type="term" value="F:SMAD binding"/>
    <property type="evidence" value="ECO:0007669"/>
    <property type="project" value="TreeGrafter"/>
</dbReference>
<proteinExistence type="predicted"/>
<gene>
    <name evidence="9" type="ORF">JOB18_037099</name>
</gene>
<evidence type="ECO:0000256" key="3">
    <source>
        <dbReference type="ARBA" id="ARBA00022741"/>
    </source>
</evidence>
<dbReference type="Proteomes" id="UP000693946">
    <property type="component" value="Linkage Group LG9"/>
</dbReference>
<organism evidence="9 10">
    <name type="scientific">Solea senegalensis</name>
    <name type="common">Senegalese sole</name>
    <dbReference type="NCBI Taxonomy" id="28829"/>
    <lineage>
        <taxon>Eukaryota</taxon>
        <taxon>Metazoa</taxon>
        <taxon>Chordata</taxon>
        <taxon>Craniata</taxon>
        <taxon>Vertebrata</taxon>
        <taxon>Euteleostomi</taxon>
        <taxon>Actinopterygii</taxon>
        <taxon>Neopterygii</taxon>
        <taxon>Teleostei</taxon>
        <taxon>Neoteleostei</taxon>
        <taxon>Acanthomorphata</taxon>
        <taxon>Carangaria</taxon>
        <taxon>Pleuronectiformes</taxon>
        <taxon>Pleuronectoidei</taxon>
        <taxon>Soleidae</taxon>
        <taxon>Solea</taxon>
    </lineage>
</organism>
<name>A0AAV6PUV0_SOLSE</name>
<dbReference type="GO" id="GO:0003713">
    <property type="term" value="F:transcription coactivator activity"/>
    <property type="evidence" value="ECO:0007669"/>
    <property type="project" value="TreeGrafter"/>
</dbReference>
<dbReference type="GO" id="GO:0004713">
    <property type="term" value="F:protein tyrosine kinase activity"/>
    <property type="evidence" value="ECO:0007669"/>
    <property type="project" value="TreeGrafter"/>
</dbReference>
<dbReference type="GO" id="GO:0007224">
    <property type="term" value="P:smoothened signaling pathway"/>
    <property type="evidence" value="ECO:0007669"/>
    <property type="project" value="TreeGrafter"/>
</dbReference>
<dbReference type="GO" id="GO:0003714">
    <property type="term" value="F:transcription corepressor activity"/>
    <property type="evidence" value="ECO:0007669"/>
    <property type="project" value="TreeGrafter"/>
</dbReference>
<dbReference type="GO" id="GO:0045944">
    <property type="term" value="P:positive regulation of transcription by RNA polymerase II"/>
    <property type="evidence" value="ECO:0007669"/>
    <property type="project" value="TreeGrafter"/>
</dbReference>
<dbReference type="EMBL" id="JAGKHQ010000021">
    <property type="protein sequence ID" value="KAG7475761.1"/>
    <property type="molecule type" value="Genomic_DNA"/>
</dbReference>
<dbReference type="AlphaFoldDB" id="A0AAV6PUV0"/>
<keyword evidence="9" id="KW-0371">Homeobox</keyword>
<dbReference type="GO" id="GO:0005524">
    <property type="term" value="F:ATP binding"/>
    <property type="evidence" value="ECO:0007669"/>
    <property type="project" value="UniProtKB-UniRule"/>
</dbReference>
<protein>
    <submittedName>
        <fullName evidence="9">Homeodomain-interacting protein kinase 3-like</fullName>
    </submittedName>
</protein>
<keyword evidence="5 6" id="KW-0067">ATP-binding</keyword>
<feature type="compositionally biased region" description="Basic and acidic residues" evidence="7">
    <location>
        <begin position="355"/>
        <end position="365"/>
    </location>
</feature>